<name>A0A0N9I7S9_9PSEU</name>
<evidence type="ECO:0000313" key="1">
    <source>
        <dbReference type="EMBL" id="ALG10968.1"/>
    </source>
</evidence>
<reference evidence="1 2" key="1">
    <citation type="submission" date="2015-07" db="EMBL/GenBank/DDBJ databases">
        <title>Genome sequencing of Kibdelosporangium phytohabitans.</title>
        <authorList>
            <person name="Qin S."/>
            <person name="Xing K."/>
        </authorList>
    </citation>
    <scope>NUCLEOTIDE SEQUENCE [LARGE SCALE GENOMIC DNA]</scope>
    <source>
        <strain evidence="1 2">KLBMP1111</strain>
    </source>
</reference>
<accession>A0A0N9I7S9</accession>
<protein>
    <submittedName>
        <fullName evidence="1">Uncharacterized protein</fullName>
    </submittedName>
</protein>
<organism evidence="1 2">
    <name type="scientific">Kibdelosporangium phytohabitans</name>
    <dbReference type="NCBI Taxonomy" id="860235"/>
    <lineage>
        <taxon>Bacteria</taxon>
        <taxon>Bacillati</taxon>
        <taxon>Actinomycetota</taxon>
        <taxon>Actinomycetes</taxon>
        <taxon>Pseudonocardiales</taxon>
        <taxon>Pseudonocardiaceae</taxon>
        <taxon>Kibdelosporangium</taxon>
    </lineage>
</organism>
<gene>
    <name evidence="1" type="ORF">AOZ06_32425</name>
</gene>
<keyword evidence="2" id="KW-1185">Reference proteome</keyword>
<sequence>MPSRRGDRVATADVEHLDTTFGVRTGHAQRACRATVRLGSRVVVGERRDTGLAVLFQFDSAERTPRPTRTRTWRRSRRLVWTSVDAVAVTVTASTVHEPKYVTVAPAFEVGDGVAVACHVLLPGGGPRCDGLRCDGLGADANGPLGSCVRPAGLTGSRKATCSTFSPTPSRSRKART</sequence>
<proteinExistence type="predicted"/>
<dbReference type="STRING" id="860235.AOZ06_32425"/>
<dbReference type="EMBL" id="CP012752">
    <property type="protein sequence ID" value="ALG10968.1"/>
    <property type="molecule type" value="Genomic_DNA"/>
</dbReference>
<dbReference type="Proteomes" id="UP000063699">
    <property type="component" value="Chromosome"/>
</dbReference>
<evidence type="ECO:0000313" key="2">
    <source>
        <dbReference type="Proteomes" id="UP000063699"/>
    </source>
</evidence>
<dbReference type="KEGG" id="kphy:AOZ06_32425"/>
<dbReference type="AlphaFoldDB" id="A0A0N9I7S9"/>